<sequence>MRAAGALAAALLAAMPSAVRAQAYQCSVPPTIAPVRPISPDGPVRRTPINAYTLAASWSPDHCKTSGDTRSMQCAKANGRFGFILHGLWPESARGPSPQWCGAQAAPSPQVLREHLCMTPSPGLLAHEWAKHGSCMTKTPEKYFRVSAILWRSLRWPDVDRLSRKKGLTAGDLREEFVAANRGWSRESVGIEMSRTGWLREIQLCYGKDFRPGRCAPRQFGPADSAPLKIWRGL</sequence>
<dbReference type="InterPro" id="IPR018188">
    <property type="entry name" value="RNase_T2_His_AS_1"/>
</dbReference>
<feature type="chain" id="PRO_5005293564" evidence="3">
    <location>
        <begin position="22"/>
        <end position="234"/>
    </location>
</feature>
<protein>
    <submittedName>
        <fullName evidence="4">Ribonuclease T</fullName>
    </submittedName>
</protein>
<reference evidence="4 5" key="1">
    <citation type="journal article" date="2015" name="G3 (Bethesda)">
        <title>Insights into Ongoing Evolution of the Hexachlorocyclohexane Catabolic Pathway from Comparative Genomics of Ten Sphingomonadaceae Strains.</title>
        <authorList>
            <person name="Pearce S.L."/>
            <person name="Oakeshott J.G."/>
            <person name="Pandey G."/>
        </authorList>
    </citation>
    <scope>NUCLEOTIDE SEQUENCE [LARGE SCALE GENOMIC DNA]</scope>
    <source>
        <strain evidence="4 5">LL02</strain>
    </source>
</reference>
<dbReference type="InterPro" id="IPR033130">
    <property type="entry name" value="RNase_T2_His_AS_2"/>
</dbReference>
<dbReference type="PANTHER" id="PTHR11240">
    <property type="entry name" value="RIBONUCLEASE T2"/>
    <property type="match status" value="1"/>
</dbReference>
<gene>
    <name evidence="4" type="ORF">V474_25425</name>
</gene>
<dbReference type="EMBL" id="JACU01000008">
    <property type="protein sequence ID" value="KMS52885.1"/>
    <property type="molecule type" value="Genomic_DNA"/>
</dbReference>
<name>A0A0J8ACP5_9SPHN</name>
<dbReference type="GO" id="GO:0006401">
    <property type="term" value="P:RNA catabolic process"/>
    <property type="evidence" value="ECO:0007669"/>
    <property type="project" value="UniProtKB-ARBA"/>
</dbReference>
<dbReference type="PROSITE" id="PS00531">
    <property type="entry name" value="RNASE_T2_2"/>
    <property type="match status" value="1"/>
</dbReference>
<dbReference type="PANTHER" id="PTHR11240:SF22">
    <property type="entry name" value="RIBONUCLEASE T2"/>
    <property type="match status" value="1"/>
</dbReference>
<dbReference type="Gene3D" id="3.90.730.10">
    <property type="entry name" value="Ribonuclease T2-like"/>
    <property type="match status" value="1"/>
</dbReference>
<accession>A0A0J8ACP5</accession>
<dbReference type="InterPro" id="IPR036430">
    <property type="entry name" value="RNase_T2-like_sf"/>
</dbReference>
<dbReference type="PATRIC" id="fig|1114963.3.peg.3940"/>
<comment type="caution">
    <text evidence="4">The sequence shown here is derived from an EMBL/GenBank/DDBJ whole genome shotgun (WGS) entry which is preliminary data.</text>
</comment>
<keyword evidence="3" id="KW-0732">Signal</keyword>
<evidence type="ECO:0000313" key="5">
    <source>
        <dbReference type="Proteomes" id="UP000052268"/>
    </source>
</evidence>
<evidence type="ECO:0000256" key="2">
    <source>
        <dbReference type="RuleBase" id="RU004328"/>
    </source>
</evidence>
<dbReference type="SUPFAM" id="SSF55895">
    <property type="entry name" value="Ribonuclease Rh-like"/>
    <property type="match status" value="1"/>
</dbReference>
<dbReference type="GO" id="GO:0003723">
    <property type="term" value="F:RNA binding"/>
    <property type="evidence" value="ECO:0007669"/>
    <property type="project" value="InterPro"/>
</dbReference>
<evidence type="ECO:0000256" key="1">
    <source>
        <dbReference type="ARBA" id="ARBA00007469"/>
    </source>
</evidence>
<dbReference type="PROSITE" id="PS00530">
    <property type="entry name" value="RNASE_T2_1"/>
    <property type="match status" value="1"/>
</dbReference>
<organism evidence="4 5">
    <name type="scientific">Novosphingobium barchaimii LL02</name>
    <dbReference type="NCBI Taxonomy" id="1114963"/>
    <lineage>
        <taxon>Bacteria</taxon>
        <taxon>Pseudomonadati</taxon>
        <taxon>Pseudomonadota</taxon>
        <taxon>Alphaproteobacteria</taxon>
        <taxon>Sphingomonadales</taxon>
        <taxon>Sphingomonadaceae</taxon>
        <taxon>Novosphingobium</taxon>
    </lineage>
</organism>
<proteinExistence type="inferred from homology"/>
<dbReference type="Pfam" id="PF00445">
    <property type="entry name" value="Ribonuclease_T2"/>
    <property type="match status" value="1"/>
</dbReference>
<dbReference type="InterPro" id="IPR001568">
    <property type="entry name" value="RNase_T2-like"/>
</dbReference>
<comment type="similarity">
    <text evidence="1 2">Belongs to the RNase T2 family.</text>
</comment>
<dbReference type="GO" id="GO:0033897">
    <property type="term" value="F:ribonuclease T2 activity"/>
    <property type="evidence" value="ECO:0007669"/>
    <property type="project" value="InterPro"/>
</dbReference>
<evidence type="ECO:0000313" key="4">
    <source>
        <dbReference type="EMBL" id="KMS52885.1"/>
    </source>
</evidence>
<feature type="signal peptide" evidence="3">
    <location>
        <begin position="1"/>
        <end position="21"/>
    </location>
</feature>
<keyword evidence="5" id="KW-1185">Reference proteome</keyword>
<dbReference type="AlphaFoldDB" id="A0A0J8ACP5"/>
<dbReference type="Proteomes" id="UP000052268">
    <property type="component" value="Unassembled WGS sequence"/>
</dbReference>
<evidence type="ECO:0000256" key="3">
    <source>
        <dbReference type="SAM" id="SignalP"/>
    </source>
</evidence>